<dbReference type="SFLD" id="SFLDG01129">
    <property type="entry name" value="C1.5:_HAD__Beta-PGM__Phosphata"/>
    <property type="match status" value="1"/>
</dbReference>
<protein>
    <submittedName>
        <fullName evidence="1">HAD-IA family hydrolase</fullName>
    </submittedName>
</protein>
<organism evidence="1 2">
    <name type="scientific">Gordonia rubripertincta</name>
    <name type="common">Rhodococcus corallinus</name>
    <dbReference type="NCBI Taxonomy" id="36822"/>
    <lineage>
        <taxon>Bacteria</taxon>
        <taxon>Bacillati</taxon>
        <taxon>Actinomycetota</taxon>
        <taxon>Actinomycetes</taxon>
        <taxon>Mycobacteriales</taxon>
        <taxon>Gordoniaceae</taxon>
        <taxon>Gordonia</taxon>
    </lineage>
</organism>
<dbReference type="RefSeq" id="WP_119031792.1">
    <property type="nucleotide sequence ID" value="NZ_CP022580.1"/>
</dbReference>
<dbReference type="InterPro" id="IPR006439">
    <property type="entry name" value="HAD-SF_hydro_IA"/>
</dbReference>
<name>A0AAW4G2I7_GORRU</name>
<evidence type="ECO:0000313" key="2">
    <source>
        <dbReference type="Proteomes" id="UP001195196"/>
    </source>
</evidence>
<reference evidence="1" key="1">
    <citation type="submission" date="2021-02" db="EMBL/GenBank/DDBJ databases">
        <title>Taxonomy, biology and ecology of Rhodococcus bacteria occurring in California pistachio and other woody hosts as revealed by genome sequence analyses.</title>
        <authorList>
            <person name="Riely B."/>
            <person name="Gai Y."/>
        </authorList>
    </citation>
    <scope>NUCLEOTIDE SEQUENCE</scope>
    <source>
        <strain evidence="1">BP-295</strain>
    </source>
</reference>
<dbReference type="InterPro" id="IPR023214">
    <property type="entry name" value="HAD_sf"/>
</dbReference>
<dbReference type="Gene3D" id="3.40.50.1000">
    <property type="entry name" value="HAD superfamily/HAD-like"/>
    <property type="match status" value="1"/>
</dbReference>
<proteinExistence type="predicted"/>
<dbReference type="AlphaFoldDB" id="A0AAW4G2I7"/>
<dbReference type="KEGG" id="gru:GCWB2_08330"/>
<dbReference type="GO" id="GO:0016787">
    <property type="term" value="F:hydrolase activity"/>
    <property type="evidence" value="ECO:0007669"/>
    <property type="project" value="UniProtKB-KW"/>
</dbReference>
<dbReference type="Proteomes" id="UP001195196">
    <property type="component" value="Unassembled WGS sequence"/>
</dbReference>
<dbReference type="Pfam" id="PF00702">
    <property type="entry name" value="Hydrolase"/>
    <property type="match status" value="1"/>
</dbReference>
<gene>
    <name evidence="1" type="ORF">JTZ10_06665</name>
</gene>
<dbReference type="InterPro" id="IPR036412">
    <property type="entry name" value="HAD-like_sf"/>
</dbReference>
<evidence type="ECO:0000313" key="1">
    <source>
        <dbReference type="EMBL" id="MBM7277439.1"/>
    </source>
</evidence>
<accession>A0AAW4G2I7</accession>
<dbReference type="PRINTS" id="PR00413">
    <property type="entry name" value="HADHALOGNASE"/>
</dbReference>
<dbReference type="SUPFAM" id="SSF56784">
    <property type="entry name" value="HAD-like"/>
    <property type="match status" value="1"/>
</dbReference>
<sequence length="240" mass="25823">MTAGQTDTANTARAVLFDFSGTLFRFEARDDWFVGLRDDAGESFTPVRQADIIRRMVAPVGLPDGIEGGDRTAWERRDLDPELHRVGYLALLRTVGLSNSGHANALYDRVLDPDSWVPFADTVEVLTRLADAGVPIGIVSNIAFDLRKVLALHGIDHVVDAYALSYEVGAIKPDPRIFRAALDPIGVPAEDVLMVGDSEKADGGARALGCSFALVHDVPPADRPTALLDAVTAHGIELRA</sequence>
<keyword evidence="1" id="KW-0378">Hydrolase</keyword>
<dbReference type="NCBIfam" id="TIGR01549">
    <property type="entry name" value="HAD-SF-IA-v1"/>
    <property type="match status" value="1"/>
</dbReference>
<comment type="caution">
    <text evidence="1">The sequence shown here is derived from an EMBL/GenBank/DDBJ whole genome shotgun (WGS) entry which is preliminary data.</text>
</comment>
<dbReference type="PANTHER" id="PTHR46649:SF4">
    <property type="entry name" value="HALOACID DEHALOGENASE-LIKE HYDROLASE (HAD) SUPERFAMILY PROTEIN"/>
    <property type="match status" value="1"/>
</dbReference>
<dbReference type="EMBL" id="JAFFGU010000002">
    <property type="protein sequence ID" value="MBM7277439.1"/>
    <property type="molecule type" value="Genomic_DNA"/>
</dbReference>
<dbReference type="SFLD" id="SFLDS00003">
    <property type="entry name" value="Haloacid_Dehalogenase"/>
    <property type="match status" value="1"/>
</dbReference>
<dbReference type="PANTHER" id="PTHR46649">
    <property type="match status" value="1"/>
</dbReference>